<organism evidence="1 2">
    <name type="scientific">Pseudomonas panipatensis</name>
    <dbReference type="NCBI Taxonomy" id="428992"/>
    <lineage>
        <taxon>Bacteria</taxon>
        <taxon>Pseudomonadati</taxon>
        <taxon>Pseudomonadota</taxon>
        <taxon>Gammaproteobacteria</taxon>
        <taxon>Pseudomonadales</taxon>
        <taxon>Pseudomonadaceae</taxon>
        <taxon>Pseudomonas</taxon>
    </lineage>
</organism>
<evidence type="ECO:0000313" key="1">
    <source>
        <dbReference type="EMBL" id="SDH80701.1"/>
    </source>
</evidence>
<name>A0A1G8FEW3_9PSED</name>
<dbReference type="OrthoDB" id="10007094at2"/>
<dbReference type="AlphaFoldDB" id="A0A1G8FEW3"/>
<sequence>MKLILICEGKNITVNQISQLLGAAGSNTTLSISNAQGRPQAELIPVISAAGSKKIAIDVDASMASLNQTLALFNAANGPNASFALREANGLPPQHVATVFAALGNKVLSAQLNAARAVQEQALNFLNSANGNNTSLTISAVNAYSDQGCRALLGAVGSKRFTAQIPGDQATPAQVLNILGFAGGPNTSIALSNANRLPSQYLSQIFAAAGGKALVADFDVTQMNMGTLKQLIASAGPNTRVSLNTAQATNNADMREILQLAGSRSIDVNLNGAQLNTGQLKATVEAASGNASITVNTAHAASLNEILSAVSASAHTNLTLQYNGAQLVATPTDGNYVVRAIQAAKPGTTIVLNSIGVIQFNMALLLDIIRAAG</sequence>
<accession>A0A1G8FEW3</accession>
<reference evidence="2" key="1">
    <citation type="submission" date="2016-10" db="EMBL/GenBank/DDBJ databases">
        <authorList>
            <person name="Varghese N."/>
            <person name="Submissions S."/>
        </authorList>
    </citation>
    <scope>NUCLEOTIDE SEQUENCE [LARGE SCALE GENOMIC DNA]</scope>
    <source>
        <strain evidence="2">CCM 7469</strain>
    </source>
</reference>
<dbReference type="EMBL" id="FNDS01000003">
    <property type="protein sequence ID" value="SDH80701.1"/>
    <property type="molecule type" value="Genomic_DNA"/>
</dbReference>
<dbReference type="RefSeq" id="WP_090262186.1">
    <property type="nucleotide sequence ID" value="NZ_FNDS01000003.1"/>
</dbReference>
<dbReference type="Proteomes" id="UP000199636">
    <property type="component" value="Unassembled WGS sequence"/>
</dbReference>
<protein>
    <submittedName>
        <fullName evidence="1">Uncharacterized protein</fullName>
    </submittedName>
</protein>
<proteinExistence type="predicted"/>
<keyword evidence="2" id="KW-1185">Reference proteome</keyword>
<gene>
    <name evidence="1" type="ORF">SAMN05216272_103205</name>
</gene>
<evidence type="ECO:0000313" key="2">
    <source>
        <dbReference type="Proteomes" id="UP000199636"/>
    </source>
</evidence>